<evidence type="ECO:0000256" key="1">
    <source>
        <dbReference type="SAM" id="MobiDB-lite"/>
    </source>
</evidence>
<feature type="region of interest" description="Disordered" evidence="1">
    <location>
        <begin position="134"/>
        <end position="159"/>
    </location>
</feature>
<reference evidence="2 3" key="1">
    <citation type="journal article" date="2021" name="Elife">
        <title>Chloroplast acquisition without the gene transfer in kleptoplastic sea slugs, Plakobranchus ocellatus.</title>
        <authorList>
            <person name="Maeda T."/>
            <person name="Takahashi S."/>
            <person name="Yoshida T."/>
            <person name="Shimamura S."/>
            <person name="Takaki Y."/>
            <person name="Nagai Y."/>
            <person name="Toyoda A."/>
            <person name="Suzuki Y."/>
            <person name="Arimoto A."/>
            <person name="Ishii H."/>
            <person name="Satoh N."/>
            <person name="Nishiyama T."/>
            <person name="Hasebe M."/>
            <person name="Maruyama T."/>
            <person name="Minagawa J."/>
            <person name="Obokata J."/>
            <person name="Shigenobu S."/>
        </authorList>
    </citation>
    <scope>NUCLEOTIDE SEQUENCE [LARGE SCALE GENOMIC DNA]</scope>
</reference>
<dbReference type="AlphaFoldDB" id="A0AAV4IJ01"/>
<keyword evidence="3" id="KW-1185">Reference proteome</keyword>
<dbReference type="Proteomes" id="UP000762676">
    <property type="component" value="Unassembled WGS sequence"/>
</dbReference>
<evidence type="ECO:0000313" key="2">
    <source>
        <dbReference type="EMBL" id="GFS09915.1"/>
    </source>
</evidence>
<organism evidence="2 3">
    <name type="scientific">Elysia marginata</name>
    <dbReference type="NCBI Taxonomy" id="1093978"/>
    <lineage>
        <taxon>Eukaryota</taxon>
        <taxon>Metazoa</taxon>
        <taxon>Spiralia</taxon>
        <taxon>Lophotrochozoa</taxon>
        <taxon>Mollusca</taxon>
        <taxon>Gastropoda</taxon>
        <taxon>Heterobranchia</taxon>
        <taxon>Euthyneura</taxon>
        <taxon>Panpulmonata</taxon>
        <taxon>Sacoglossa</taxon>
        <taxon>Placobranchoidea</taxon>
        <taxon>Plakobranchidae</taxon>
        <taxon>Elysia</taxon>
    </lineage>
</organism>
<evidence type="ECO:0000313" key="3">
    <source>
        <dbReference type="Proteomes" id="UP000762676"/>
    </source>
</evidence>
<feature type="compositionally biased region" description="Pro residues" evidence="1">
    <location>
        <begin position="145"/>
        <end position="155"/>
    </location>
</feature>
<name>A0AAV4IJ01_9GAST</name>
<comment type="caution">
    <text evidence="2">The sequence shown here is derived from an EMBL/GenBank/DDBJ whole genome shotgun (WGS) entry which is preliminary data.</text>
</comment>
<accession>A0AAV4IJ01</accession>
<proteinExistence type="predicted"/>
<dbReference type="EMBL" id="BMAT01009615">
    <property type="protein sequence ID" value="GFS09915.1"/>
    <property type="molecule type" value="Genomic_DNA"/>
</dbReference>
<sequence>MVRYYMSKPHVTSPAPVKDQATGGARESAVSPSVSVNDVGAEQSLGDLRVTVECPSPSTTALATPRLPSSPWAGFTAVIQSAIQAGLSVAASPGSARLDHVNGLAAAIQSAVVAGLAKLGSPLKADAKSYLPAEADSEPANQLSSPPPAVPSPRPKLPEVSVGPVKSCTLGTMGQFAKQFAEGVLGKRPCTPAPKASWSGIDHIISDTHDAEPKKVKRSTTNGALKKARQTVLKILGQDD</sequence>
<feature type="region of interest" description="Disordered" evidence="1">
    <location>
        <begin position="1"/>
        <end position="35"/>
    </location>
</feature>
<protein>
    <submittedName>
        <fullName evidence="2">Uncharacterized protein</fullName>
    </submittedName>
</protein>
<gene>
    <name evidence="2" type="ORF">ElyMa_004795100</name>
</gene>